<keyword evidence="10 11" id="KW-0472">Membrane</keyword>
<evidence type="ECO:0000256" key="8">
    <source>
        <dbReference type="ARBA" id="ARBA00022989"/>
    </source>
</evidence>
<dbReference type="GO" id="GO:0006122">
    <property type="term" value="P:mitochondrial electron transport, ubiquinol to cytochrome c"/>
    <property type="evidence" value="ECO:0007669"/>
    <property type="project" value="UniProtKB-UniRule"/>
</dbReference>
<comment type="subunit">
    <text evidence="11">Component of the ubiquinol-cytochrome c oxidoreductase (cytochrome b-c1 complex, complex III, CIII), a multisubunit enzyme composed of 3 respiratory subunits cytochrome b, cytochrome c1 and Rieske protein, 2 core protein subunits, and additional low-molecular weight protein subunits. The complex exists as an obligatory dimer and forms supercomplexes (SCs) in the inner mitochondrial membrane with cytochrome c oxidase (complex IV, CIV).</text>
</comment>
<dbReference type="AlphaFoldDB" id="A0AB34KKM1"/>
<reference evidence="12 13" key="1">
    <citation type="journal article" date="2020" name="Microbiol. Resour. Announc.">
        <title>Draft Genome Sequence of a Cladosporium Species Isolated from the Mesophotic Ascidian Didemnum maculosum.</title>
        <authorList>
            <person name="Gioti A."/>
            <person name="Siaperas R."/>
            <person name="Nikolaivits E."/>
            <person name="Le Goff G."/>
            <person name="Ouazzani J."/>
            <person name="Kotoulas G."/>
            <person name="Topakas E."/>
        </authorList>
    </citation>
    <scope>NUCLEOTIDE SEQUENCE [LARGE SCALE GENOMIC DNA]</scope>
    <source>
        <strain evidence="12 13">TM138-S3</strain>
    </source>
</reference>
<dbReference type="GO" id="GO:0045275">
    <property type="term" value="C:respiratory chain complex III"/>
    <property type="evidence" value="ECO:0007669"/>
    <property type="project" value="UniProtKB-UniRule"/>
</dbReference>
<comment type="caution">
    <text evidence="12">The sequence shown here is derived from an EMBL/GenBank/DDBJ whole genome shotgun (WGS) entry which is preliminary data.</text>
</comment>
<evidence type="ECO:0000256" key="10">
    <source>
        <dbReference type="ARBA" id="ARBA00023136"/>
    </source>
</evidence>
<dbReference type="PANTHER" id="PTHR12119:SF2">
    <property type="entry name" value="CYTOCHROME B-C1 COMPLEX SUBUNIT 8"/>
    <property type="match status" value="1"/>
</dbReference>
<dbReference type="SUPFAM" id="SSF81508">
    <property type="entry name" value="Ubiquinone-binding protein QP-C of cytochrome bc1 complex (Ubiquinol-cytochrome c reductase)"/>
    <property type="match status" value="1"/>
</dbReference>
<comment type="subcellular location">
    <subcellularLocation>
        <location evidence="1 11">Mitochondrion inner membrane</location>
        <topology evidence="1 11">Single-pass membrane protein</topology>
    </subcellularLocation>
</comment>
<evidence type="ECO:0000256" key="2">
    <source>
        <dbReference type="ARBA" id="ARBA00007668"/>
    </source>
</evidence>
<dbReference type="RefSeq" id="XP_069226969.1">
    <property type="nucleotide sequence ID" value="XM_069375755.1"/>
</dbReference>
<evidence type="ECO:0000256" key="6">
    <source>
        <dbReference type="ARBA" id="ARBA00022792"/>
    </source>
</evidence>
<evidence type="ECO:0000313" key="12">
    <source>
        <dbReference type="EMBL" id="KAL1583863.1"/>
    </source>
</evidence>
<keyword evidence="3 11" id="KW-0813">Transport</keyword>
<evidence type="ECO:0000256" key="4">
    <source>
        <dbReference type="ARBA" id="ARBA00022660"/>
    </source>
</evidence>
<keyword evidence="5 11" id="KW-0812">Transmembrane</keyword>
<sequence length="100" mass="11704">MEYNQAIPKPRIPVLCWGHKDLPKQNGIVTYRLSPNQIKISKHFWTQRGWLNTLRRCSSQFLYVVPPMFAAYLLMTWAEDKSRFLNSKEGRALYGDVDDG</sequence>
<dbReference type="EMBL" id="JAAQHG020000031">
    <property type="protein sequence ID" value="KAL1583863.1"/>
    <property type="molecule type" value="Genomic_DNA"/>
</dbReference>
<evidence type="ECO:0000256" key="9">
    <source>
        <dbReference type="ARBA" id="ARBA00023128"/>
    </source>
</evidence>
<evidence type="ECO:0000256" key="3">
    <source>
        <dbReference type="ARBA" id="ARBA00022448"/>
    </source>
</evidence>
<evidence type="ECO:0000256" key="11">
    <source>
        <dbReference type="RuleBase" id="RU368118"/>
    </source>
</evidence>
<dbReference type="GeneID" id="96008593"/>
<keyword evidence="9 11" id="KW-0496">Mitochondrion</keyword>
<comment type="function">
    <text evidence="11">Component of the ubiquinol-cytochrome c oxidoreductase, a multisubunit transmembrane complex that is part of the mitochondrial electron transport chain which drives oxidative phosphorylation. The complex plays an important role in the uptake of multiple carbon sources present in different host niches.</text>
</comment>
<dbReference type="GO" id="GO:0005743">
    <property type="term" value="C:mitochondrial inner membrane"/>
    <property type="evidence" value="ECO:0007669"/>
    <property type="project" value="UniProtKB-SubCell"/>
</dbReference>
<keyword evidence="7 11" id="KW-0249">Electron transport</keyword>
<dbReference type="InterPro" id="IPR004205">
    <property type="entry name" value="Cyt_bc1_su8"/>
</dbReference>
<proteinExistence type="inferred from homology"/>
<dbReference type="Proteomes" id="UP000803884">
    <property type="component" value="Unassembled WGS sequence"/>
</dbReference>
<evidence type="ECO:0000313" key="13">
    <source>
        <dbReference type="Proteomes" id="UP000803884"/>
    </source>
</evidence>
<evidence type="ECO:0000256" key="1">
    <source>
        <dbReference type="ARBA" id="ARBA00004434"/>
    </source>
</evidence>
<gene>
    <name evidence="12" type="ORF">WHR41_07150</name>
</gene>
<feature type="transmembrane region" description="Helical" evidence="11">
    <location>
        <begin position="60"/>
        <end position="78"/>
    </location>
</feature>
<name>A0AB34KKM1_9PEZI</name>
<evidence type="ECO:0000256" key="7">
    <source>
        <dbReference type="ARBA" id="ARBA00022982"/>
    </source>
</evidence>
<dbReference type="Pfam" id="PF02939">
    <property type="entry name" value="UcrQ"/>
    <property type="match status" value="1"/>
</dbReference>
<dbReference type="InterPro" id="IPR036642">
    <property type="entry name" value="Cyt_bc1_su8_sf"/>
</dbReference>
<keyword evidence="4 11" id="KW-0679">Respiratory chain</keyword>
<dbReference type="Gene3D" id="1.20.5.210">
    <property type="entry name" value="Cytochrome b-c1 complex subunit 8"/>
    <property type="match status" value="1"/>
</dbReference>
<evidence type="ECO:0000256" key="5">
    <source>
        <dbReference type="ARBA" id="ARBA00022692"/>
    </source>
</evidence>
<organism evidence="12 13">
    <name type="scientific">Cladosporium halotolerans</name>
    <dbReference type="NCBI Taxonomy" id="1052096"/>
    <lineage>
        <taxon>Eukaryota</taxon>
        <taxon>Fungi</taxon>
        <taxon>Dikarya</taxon>
        <taxon>Ascomycota</taxon>
        <taxon>Pezizomycotina</taxon>
        <taxon>Dothideomycetes</taxon>
        <taxon>Dothideomycetidae</taxon>
        <taxon>Cladosporiales</taxon>
        <taxon>Cladosporiaceae</taxon>
        <taxon>Cladosporium</taxon>
    </lineage>
</organism>
<protein>
    <recommendedName>
        <fullName evidence="11">Cytochrome b-c1 complex subunit 8</fullName>
    </recommendedName>
    <alternativeName>
        <fullName evidence="11">Complex III subunit 8</fullName>
    </alternativeName>
</protein>
<accession>A0AB34KKM1</accession>
<keyword evidence="13" id="KW-1185">Reference proteome</keyword>
<comment type="similarity">
    <text evidence="2 11">Belongs to the UQCRQ/QCR8 family.</text>
</comment>
<keyword evidence="6 11" id="KW-0999">Mitochondrion inner membrane</keyword>
<keyword evidence="8 11" id="KW-1133">Transmembrane helix</keyword>
<dbReference type="PANTHER" id="PTHR12119">
    <property type="entry name" value="UBIQUINOL-CYTOCHROME C REDUCTASE COMPLEX UBIQUINONE-BINDING PROTEIN QP-C"/>
    <property type="match status" value="1"/>
</dbReference>